<dbReference type="Proteomes" id="UP000735205">
    <property type="component" value="Unassembled WGS sequence"/>
</dbReference>
<evidence type="ECO:0000256" key="5">
    <source>
        <dbReference type="ARBA" id="ARBA00023088"/>
    </source>
</evidence>
<keyword evidence="7" id="KW-0812">Transmembrane</keyword>
<evidence type="ECO:0000259" key="8">
    <source>
        <dbReference type="Pfam" id="PF05737"/>
    </source>
</evidence>
<keyword evidence="4" id="KW-0732">Signal</keyword>
<evidence type="ECO:0000256" key="6">
    <source>
        <dbReference type="SAM" id="MobiDB-lite"/>
    </source>
</evidence>
<dbReference type="Gene3D" id="2.60.40.1280">
    <property type="match status" value="1"/>
</dbReference>
<feature type="compositionally biased region" description="Pro residues" evidence="6">
    <location>
        <begin position="321"/>
        <end position="345"/>
    </location>
</feature>
<dbReference type="Pfam" id="PF17961">
    <property type="entry name" value="Big_8"/>
    <property type="match status" value="1"/>
</dbReference>
<comment type="subcellular location">
    <subcellularLocation>
        <location evidence="1">Secreted</location>
        <location evidence="1">Cell wall</location>
        <topology evidence="1">Peptidoglycan-anchor</topology>
    </subcellularLocation>
</comment>
<evidence type="ECO:0000256" key="1">
    <source>
        <dbReference type="ARBA" id="ARBA00004168"/>
    </source>
</evidence>
<dbReference type="Gene3D" id="2.60.40.740">
    <property type="match status" value="1"/>
</dbReference>
<reference evidence="10 11" key="1">
    <citation type="submission" date="2020-02" db="EMBL/GenBank/DDBJ databases">
        <title>Fructobacillus sp. isolated from paper mulberry of Taiwan.</title>
        <authorList>
            <person name="Lin S.-T."/>
        </authorList>
    </citation>
    <scope>NUCLEOTIDE SEQUENCE [LARGE SCALE GENOMIC DNA]</scope>
    <source>
        <strain evidence="10 11">M1-21</strain>
    </source>
</reference>
<dbReference type="InterPro" id="IPR008456">
    <property type="entry name" value="Collagen-bd_dom"/>
</dbReference>
<feature type="domain" description="Collagen binding" evidence="8">
    <location>
        <begin position="176"/>
        <end position="296"/>
    </location>
</feature>
<keyword evidence="5" id="KW-0572">Peptidoglycan-anchor</keyword>
<comment type="caution">
    <text evidence="10">The sequence shown here is derived from an EMBL/GenBank/DDBJ whole genome shotgun (WGS) entry which is preliminary data.</text>
</comment>
<proteinExistence type="predicted"/>
<evidence type="ECO:0000256" key="4">
    <source>
        <dbReference type="ARBA" id="ARBA00022729"/>
    </source>
</evidence>
<feature type="transmembrane region" description="Helical" evidence="7">
    <location>
        <begin position="411"/>
        <end position="429"/>
    </location>
</feature>
<evidence type="ECO:0000259" key="9">
    <source>
        <dbReference type="Pfam" id="PF17961"/>
    </source>
</evidence>
<evidence type="ECO:0000256" key="3">
    <source>
        <dbReference type="ARBA" id="ARBA00022525"/>
    </source>
</evidence>
<feature type="compositionally biased region" description="Basic and acidic residues" evidence="6">
    <location>
        <begin position="353"/>
        <end position="363"/>
    </location>
</feature>
<protein>
    <submittedName>
        <fullName evidence="10">Uncharacterized protein</fullName>
    </submittedName>
</protein>
<evidence type="ECO:0000313" key="11">
    <source>
        <dbReference type="Proteomes" id="UP000735205"/>
    </source>
</evidence>
<keyword evidence="7" id="KW-1133">Transmembrane helix</keyword>
<dbReference type="InterPro" id="IPR011252">
    <property type="entry name" value="Fibrogen-bd_dom1"/>
</dbReference>
<dbReference type="InterPro" id="IPR008966">
    <property type="entry name" value="Adhesion_dom_sf"/>
</dbReference>
<evidence type="ECO:0000313" key="10">
    <source>
        <dbReference type="EMBL" id="MBS9336806.1"/>
    </source>
</evidence>
<evidence type="ECO:0000256" key="7">
    <source>
        <dbReference type="SAM" id="Phobius"/>
    </source>
</evidence>
<dbReference type="EMBL" id="JAAMFJ010000007">
    <property type="protein sequence ID" value="MBS9336806.1"/>
    <property type="molecule type" value="Genomic_DNA"/>
</dbReference>
<dbReference type="Pfam" id="PF05737">
    <property type="entry name" value="Collagen_bind"/>
    <property type="match status" value="1"/>
</dbReference>
<feature type="region of interest" description="Disordered" evidence="6">
    <location>
        <begin position="302"/>
        <end position="390"/>
    </location>
</feature>
<keyword evidence="2" id="KW-0134">Cell wall</keyword>
<sequence length="433" mass="46235">MTFETNNENEFQNFHRGNGSAAASAVLNPKDYITSISLSDSSHPGSSQYGVYDNLQAIWNFAVPDDAQLSAGDTLTIPIPDQLAVLTDDNFNIKSTAGNIFAAVHVDKDARTVVVTFNDYTAQAIKTHTVTGKLKLPLTFQSGKIQPGKDNVIPWGIGDLKTVVNVAPSSNITKSEQIFKWSWFDPEDKDLIHWRIRLNALSDLDIQNGVISDQVLSNHQIVSPITANYATFTDVNHYTLGAAIPASQIHQTSGNDFTVDVGNTHSSVVVGYGTRITDGEDSPSYGNTAKYTASNLPGDSITVWQGLTNGSGSANSGNRPTPQPNPNPDPNPNPQPDPNPTPNPSPNKGGNDQPKDKGDKKGSDQPAKGASNSDDNQAKAPAQSVTADSVASAFRIGKPLPETAQVVGKKLPVLLGLATVMTVALSWYFSKKK</sequence>
<feature type="domain" description="SDR-like Ig" evidence="9">
    <location>
        <begin position="52"/>
        <end position="146"/>
    </location>
</feature>
<dbReference type="SUPFAM" id="SSF49401">
    <property type="entry name" value="Bacterial adhesins"/>
    <property type="match status" value="2"/>
</dbReference>
<keyword evidence="7" id="KW-0472">Membrane</keyword>
<evidence type="ECO:0000256" key="2">
    <source>
        <dbReference type="ARBA" id="ARBA00022512"/>
    </source>
</evidence>
<gene>
    <name evidence="10" type="ORF">G6R28_06130</name>
</gene>
<feature type="compositionally biased region" description="Polar residues" evidence="6">
    <location>
        <begin position="302"/>
        <end position="319"/>
    </location>
</feature>
<keyword evidence="3" id="KW-0964">Secreted</keyword>
<organism evidence="10 11">
    <name type="scientific">Fructobacillus papyrifericola</name>
    <dbReference type="NCBI Taxonomy" id="2713172"/>
    <lineage>
        <taxon>Bacteria</taxon>
        <taxon>Bacillati</taxon>
        <taxon>Bacillota</taxon>
        <taxon>Bacilli</taxon>
        <taxon>Lactobacillales</taxon>
        <taxon>Lactobacillaceae</taxon>
        <taxon>Fructobacillus</taxon>
    </lineage>
</organism>
<name>A0ABS5QUM2_9LACO</name>
<accession>A0ABS5QUM2</accession>
<dbReference type="InterPro" id="IPR041171">
    <property type="entry name" value="SDR_Ig"/>
</dbReference>
<keyword evidence="11" id="KW-1185">Reference proteome</keyword>
<dbReference type="RefSeq" id="WP_213793355.1">
    <property type="nucleotide sequence ID" value="NZ_JAAMFJ010000007.1"/>
</dbReference>